<dbReference type="Pfam" id="PF00378">
    <property type="entry name" value="ECH_1"/>
    <property type="match status" value="1"/>
</dbReference>
<keyword evidence="3" id="KW-1185">Reference proteome</keyword>
<sequence>MTTPGQRPSLEITGAIATISLARADVANRLELEDLEAIRMHVAKVNGCKEVMVLRIRAEGKSFCGGFNIGSIGGPQTTALFEQMVNDVAAARPVTVAALNGGLYGGATDLALSCDFRLGVPECQMFVPAAQFGLLFYRSGMARYVTRLGLGNAKRILLTGAKLDSNEMLRVGFLDQIVEMEKLAVETDALSYRLAGMAPLALLGMKKYLNQIADGALDIASCEADIAAADVSEDLDEGTRAWSMKRKPDFKGR</sequence>
<dbReference type="Proteomes" id="UP001156641">
    <property type="component" value="Unassembled WGS sequence"/>
</dbReference>
<dbReference type="RefSeq" id="WP_284257680.1">
    <property type="nucleotide sequence ID" value="NZ_BSOS01000043.1"/>
</dbReference>
<name>A0ABQ6A7Z0_9PROT</name>
<dbReference type="SUPFAM" id="SSF52096">
    <property type="entry name" value="ClpP/crotonase"/>
    <property type="match status" value="1"/>
</dbReference>
<reference evidence="3" key="1">
    <citation type="journal article" date="2019" name="Int. J. Syst. Evol. Microbiol.">
        <title>The Global Catalogue of Microorganisms (GCM) 10K type strain sequencing project: providing services to taxonomists for standard genome sequencing and annotation.</title>
        <authorList>
            <consortium name="The Broad Institute Genomics Platform"/>
            <consortium name="The Broad Institute Genome Sequencing Center for Infectious Disease"/>
            <person name="Wu L."/>
            <person name="Ma J."/>
        </authorList>
    </citation>
    <scope>NUCLEOTIDE SEQUENCE [LARGE SCALE GENOMIC DNA]</scope>
    <source>
        <strain evidence="3">NBRC 112502</strain>
    </source>
</reference>
<dbReference type="PANTHER" id="PTHR43459:SF1">
    <property type="entry name" value="EG:BACN32G11.4 PROTEIN"/>
    <property type="match status" value="1"/>
</dbReference>
<dbReference type="CDD" id="cd06558">
    <property type="entry name" value="crotonase-like"/>
    <property type="match status" value="1"/>
</dbReference>
<gene>
    <name evidence="2" type="ORF">GCM10010909_16560</name>
</gene>
<evidence type="ECO:0000313" key="2">
    <source>
        <dbReference type="EMBL" id="GLR66976.1"/>
    </source>
</evidence>
<evidence type="ECO:0000256" key="1">
    <source>
        <dbReference type="RuleBase" id="RU003707"/>
    </source>
</evidence>
<dbReference type="PANTHER" id="PTHR43459">
    <property type="entry name" value="ENOYL-COA HYDRATASE"/>
    <property type="match status" value="1"/>
</dbReference>
<dbReference type="InterPro" id="IPR029045">
    <property type="entry name" value="ClpP/crotonase-like_dom_sf"/>
</dbReference>
<dbReference type="PROSITE" id="PS00166">
    <property type="entry name" value="ENOYL_COA_HYDRATASE"/>
    <property type="match status" value="1"/>
</dbReference>
<comment type="similarity">
    <text evidence="1">Belongs to the enoyl-CoA hydratase/isomerase family.</text>
</comment>
<dbReference type="InterPro" id="IPR001753">
    <property type="entry name" value="Enoyl-CoA_hydra/iso"/>
</dbReference>
<dbReference type="Gene3D" id="3.90.226.10">
    <property type="entry name" value="2-enoyl-CoA Hydratase, Chain A, domain 1"/>
    <property type="match status" value="1"/>
</dbReference>
<accession>A0ABQ6A7Z0</accession>
<dbReference type="EMBL" id="BSOS01000043">
    <property type="protein sequence ID" value="GLR66976.1"/>
    <property type="molecule type" value="Genomic_DNA"/>
</dbReference>
<protein>
    <submittedName>
        <fullName evidence="2">3-hydroxybutyryl-CoA dehydratase</fullName>
    </submittedName>
</protein>
<dbReference type="InterPro" id="IPR018376">
    <property type="entry name" value="Enoyl-CoA_hyd/isom_CS"/>
</dbReference>
<comment type="caution">
    <text evidence="2">The sequence shown here is derived from an EMBL/GenBank/DDBJ whole genome shotgun (WGS) entry which is preliminary data.</text>
</comment>
<organism evidence="2 3">
    <name type="scientific">Acidocella aquatica</name>
    <dbReference type="NCBI Taxonomy" id="1922313"/>
    <lineage>
        <taxon>Bacteria</taxon>
        <taxon>Pseudomonadati</taxon>
        <taxon>Pseudomonadota</taxon>
        <taxon>Alphaproteobacteria</taxon>
        <taxon>Acetobacterales</taxon>
        <taxon>Acidocellaceae</taxon>
        <taxon>Acidocella</taxon>
    </lineage>
</organism>
<proteinExistence type="inferred from homology"/>
<evidence type="ECO:0000313" key="3">
    <source>
        <dbReference type="Proteomes" id="UP001156641"/>
    </source>
</evidence>